<dbReference type="Proteomes" id="UP000789570">
    <property type="component" value="Unassembled WGS sequence"/>
</dbReference>
<gene>
    <name evidence="1" type="ORF">FCALED_LOCUS10068</name>
</gene>
<keyword evidence="2" id="KW-1185">Reference proteome</keyword>
<reference evidence="1" key="1">
    <citation type="submission" date="2021-06" db="EMBL/GenBank/DDBJ databases">
        <authorList>
            <person name="Kallberg Y."/>
            <person name="Tangrot J."/>
            <person name="Rosling A."/>
        </authorList>
    </citation>
    <scope>NUCLEOTIDE SEQUENCE</scope>
    <source>
        <strain evidence="1">UK204</strain>
    </source>
</reference>
<dbReference type="EMBL" id="CAJVPQ010003544">
    <property type="protein sequence ID" value="CAG8630993.1"/>
    <property type="molecule type" value="Genomic_DNA"/>
</dbReference>
<sequence>MAGNRETCLYGYIYDAIFQAEKSQDTKNSLQERNWVTNFLEFYFCFQIPLEKPNISSSRFDKNFEDDEKWYTDPIKMYETSWSAKRKPKNDALCTIPYAEFRIVTHSPSLQVDTPTIL</sequence>
<organism evidence="1 2">
    <name type="scientific">Funneliformis caledonium</name>
    <dbReference type="NCBI Taxonomy" id="1117310"/>
    <lineage>
        <taxon>Eukaryota</taxon>
        <taxon>Fungi</taxon>
        <taxon>Fungi incertae sedis</taxon>
        <taxon>Mucoromycota</taxon>
        <taxon>Glomeromycotina</taxon>
        <taxon>Glomeromycetes</taxon>
        <taxon>Glomerales</taxon>
        <taxon>Glomeraceae</taxon>
        <taxon>Funneliformis</taxon>
    </lineage>
</organism>
<evidence type="ECO:0000313" key="1">
    <source>
        <dbReference type="EMBL" id="CAG8630993.1"/>
    </source>
</evidence>
<proteinExistence type="predicted"/>
<dbReference type="AlphaFoldDB" id="A0A9N9DCW8"/>
<accession>A0A9N9DCW8</accession>
<protein>
    <submittedName>
        <fullName evidence="1">14600_t:CDS:1</fullName>
    </submittedName>
</protein>
<name>A0A9N9DCW8_9GLOM</name>
<comment type="caution">
    <text evidence="1">The sequence shown here is derived from an EMBL/GenBank/DDBJ whole genome shotgun (WGS) entry which is preliminary data.</text>
</comment>
<evidence type="ECO:0000313" key="2">
    <source>
        <dbReference type="Proteomes" id="UP000789570"/>
    </source>
</evidence>